<proteinExistence type="predicted"/>
<dbReference type="EMBL" id="PYMM01000001">
    <property type="protein sequence ID" value="PSU19106.1"/>
    <property type="molecule type" value="Genomic_DNA"/>
</dbReference>
<comment type="caution">
    <text evidence="2">The sequence shown here is derived from an EMBL/GenBank/DDBJ whole genome shotgun (WGS) entry which is preliminary data.</text>
</comment>
<organism evidence="2 3">
    <name type="scientific">Photobacterium damselae</name>
    <dbReference type="NCBI Taxonomy" id="38293"/>
    <lineage>
        <taxon>Bacteria</taxon>
        <taxon>Pseudomonadati</taxon>
        <taxon>Pseudomonadota</taxon>
        <taxon>Gammaproteobacteria</taxon>
        <taxon>Vibrionales</taxon>
        <taxon>Vibrionaceae</taxon>
        <taxon>Photobacterium</taxon>
    </lineage>
</organism>
<name>A0ABD6XAQ4_PHODM</name>
<dbReference type="Proteomes" id="UP000241404">
    <property type="component" value="Unassembled WGS sequence"/>
</dbReference>
<evidence type="ECO:0000313" key="2">
    <source>
        <dbReference type="EMBL" id="PSU19106.1"/>
    </source>
</evidence>
<accession>A0ABD6XAQ4</accession>
<feature type="signal peptide" evidence="1">
    <location>
        <begin position="1"/>
        <end position="19"/>
    </location>
</feature>
<dbReference type="RefSeq" id="WP_065171592.1">
    <property type="nucleotide sequence ID" value="NZ_LZFH01000014.1"/>
</dbReference>
<feature type="chain" id="PRO_5044867520" evidence="1">
    <location>
        <begin position="20"/>
        <end position="167"/>
    </location>
</feature>
<evidence type="ECO:0000256" key="1">
    <source>
        <dbReference type="SAM" id="SignalP"/>
    </source>
</evidence>
<gene>
    <name evidence="2" type="ORF">CTM90_03805</name>
</gene>
<keyword evidence="1" id="KW-0732">Signal</keyword>
<evidence type="ECO:0000313" key="3">
    <source>
        <dbReference type="Proteomes" id="UP000241404"/>
    </source>
</evidence>
<reference evidence="2 3" key="1">
    <citation type="submission" date="2018-03" db="EMBL/GenBank/DDBJ databases">
        <title>Whole genome sequencing of Histamine producing bacteria.</title>
        <authorList>
            <person name="Butler K."/>
        </authorList>
    </citation>
    <scope>NUCLEOTIDE SEQUENCE [LARGE SCALE GENOMIC DNA]</scope>
    <source>
        <strain evidence="2 3">BT-6</strain>
    </source>
</reference>
<protein>
    <submittedName>
        <fullName evidence="2">Uncharacterized protein</fullName>
    </submittedName>
</protein>
<dbReference type="AlphaFoldDB" id="A0ABD6XAQ4"/>
<sequence>MKFRLFFAIFYFSSSLVYADEMTLCDKNEDVYFSCALTNNDIVSVCAKNNKTPESGYVQFRFANKNGIYKKIPEKLEAPKGIISSKFYHEKTYNFISFFTNESELLIQAYSGSYGDDEYLDGFTVGDEQINCKMPADSEYNFNGLEEANYNYSHFPYEKMIQSASKW</sequence>